<feature type="domain" description="Xylose isomerase-like TIM barrel" evidence="1">
    <location>
        <begin position="33"/>
        <end position="264"/>
    </location>
</feature>
<evidence type="ECO:0000259" key="1">
    <source>
        <dbReference type="Pfam" id="PF01261"/>
    </source>
</evidence>
<keyword evidence="2" id="KW-0413">Isomerase</keyword>
<dbReference type="SUPFAM" id="SSF51658">
    <property type="entry name" value="Xylose isomerase-like"/>
    <property type="match status" value="1"/>
</dbReference>
<dbReference type="GO" id="GO:0016853">
    <property type="term" value="F:isomerase activity"/>
    <property type="evidence" value="ECO:0007669"/>
    <property type="project" value="UniProtKB-KW"/>
</dbReference>
<dbReference type="EMBL" id="QMPZ01000013">
    <property type="protein sequence ID" value="RLE10243.1"/>
    <property type="molecule type" value="Genomic_DNA"/>
</dbReference>
<dbReference type="AlphaFoldDB" id="A0A497E566"/>
<protein>
    <submittedName>
        <fullName evidence="2">Sugar phosphate isomerase/epimerase</fullName>
    </submittedName>
</protein>
<accession>A0A497E566</accession>
<dbReference type="InterPro" id="IPR013022">
    <property type="entry name" value="Xyl_isomerase-like_TIM-brl"/>
</dbReference>
<evidence type="ECO:0000313" key="3">
    <source>
        <dbReference type="Proteomes" id="UP000279422"/>
    </source>
</evidence>
<dbReference type="InterPro" id="IPR050312">
    <property type="entry name" value="IolE/XylAMocC-like"/>
</dbReference>
<comment type="caution">
    <text evidence="2">The sequence shown here is derived from an EMBL/GenBank/DDBJ whole genome shotgun (WGS) entry which is preliminary data.</text>
</comment>
<evidence type="ECO:0000313" key="2">
    <source>
        <dbReference type="EMBL" id="RLE10243.1"/>
    </source>
</evidence>
<gene>
    <name evidence="2" type="ORF">DRJ00_01950</name>
</gene>
<reference evidence="2 3" key="1">
    <citation type="submission" date="2018-06" db="EMBL/GenBank/DDBJ databases">
        <title>Extensive metabolic versatility and redundancy in microbially diverse, dynamic hydrothermal sediments.</title>
        <authorList>
            <person name="Dombrowski N."/>
            <person name="Teske A."/>
            <person name="Baker B.J."/>
        </authorList>
    </citation>
    <scope>NUCLEOTIDE SEQUENCE [LARGE SCALE GENOMIC DNA]</scope>
    <source>
        <strain evidence="2">B47_G16</strain>
    </source>
</reference>
<organism evidence="2 3">
    <name type="scientific">Aerophobetes bacterium</name>
    <dbReference type="NCBI Taxonomy" id="2030807"/>
    <lineage>
        <taxon>Bacteria</taxon>
        <taxon>Candidatus Aerophobota</taxon>
    </lineage>
</organism>
<dbReference type="InterPro" id="IPR036237">
    <property type="entry name" value="Xyl_isomerase-like_sf"/>
</dbReference>
<dbReference type="Proteomes" id="UP000279422">
    <property type="component" value="Unassembled WGS sequence"/>
</dbReference>
<proteinExistence type="predicted"/>
<sequence length="292" mass="33663">MFLPQNLVFWKEGEMFFSGIADEAGKDIETQIKAHKELGWNHIEVRNVDGKNLIDLDEKKFNYVVEKLEEAGMKVCCFASQIANWARKISGDFNIDVEELKRAIPRMHRLNTKYIRIMSYPNDNWKDSDWRREVMRRMRELARIAEDGGVILAHENCSGWGGLGPEEALDLIETVNSPNLKFLLDTGNKPHRTGSPWDIYQKIKEYIVHVHIKDYKGEKGDKFVFPGEGDCQVERIIEDLLSSGYEGGFSIEPHMASIIHLGKEAEDQEAAYRLYLEYGRKAQALVEKAKKR</sequence>
<dbReference type="Gene3D" id="3.20.20.150">
    <property type="entry name" value="Divalent-metal-dependent TIM barrel enzymes"/>
    <property type="match status" value="1"/>
</dbReference>
<name>A0A497E566_UNCAE</name>
<dbReference type="Pfam" id="PF01261">
    <property type="entry name" value="AP_endonuc_2"/>
    <property type="match status" value="1"/>
</dbReference>
<dbReference type="PANTHER" id="PTHR12110">
    <property type="entry name" value="HYDROXYPYRUVATE ISOMERASE"/>
    <property type="match status" value="1"/>
</dbReference>